<keyword evidence="3 5" id="KW-0732">Signal</keyword>
<keyword evidence="2" id="KW-0813">Transport</keyword>
<feature type="signal peptide" evidence="5">
    <location>
        <begin position="1"/>
        <end position="21"/>
    </location>
</feature>
<dbReference type="OrthoDB" id="6776301at2"/>
<gene>
    <name evidence="6" type="ORF">DFE_2519</name>
</gene>
<dbReference type="EMBL" id="AP017378">
    <property type="protein sequence ID" value="BBD09245.1"/>
    <property type="molecule type" value="Genomic_DNA"/>
</dbReference>
<evidence type="ECO:0000256" key="5">
    <source>
        <dbReference type="SAM" id="SignalP"/>
    </source>
</evidence>
<dbReference type="KEGG" id="dfl:DFE_2519"/>
<evidence type="ECO:0000313" key="7">
    <source>
        <dbReference type="Proteomes" id="UP000269883"/>
    </source>
</evidence>
<reference evidence="6 7" key="1">
    <citation type="journal article" date="2018" name="Sci. Adv.">
        <title>Multi-heme cytochromes provide a pathway for survival in energy-limited environments.</title>
        <authorList>
            <person name="Deng X."/>
            <person name="Dohmae N."/>
            <person name="Nealson K.H."/>
            <person name="Hashimoto K."/>
            <person name="Okamoto A."/>
        </authorList>
    </citation>
    <scope>NUCLEOTIDE SEQUENCE [LARGE SCALE GENOMIC DNA]</scope>
    <source>
        <strain evidence="6 7">IS5</strain>
    </source>
</reference>
<evidence type="ECO:0000256" key="2">
    <source>
        <dbReference type="ARBA" id="ARBA00022448"/>
    </source>
</evidence>
<dbReference type="Pfam" id="PF13416">
    <property type="entry name" value="SBP_bac_8"/>
    <property type="match status" value="1"/>
</dbReference>
<feature type="chain" id="PRO_5016385476" evidence="5">
    <location>
        <begin position="22"/>
        <end position="339"/>
    </location>
</feature>
<dbReference type="PANTHER" id="PTHR30006">
    <property type="entry name" value="THIAMINE-BINDING PERIPLASMIC PROTEIN-RELATED"/>
    <property type="match status" value="1"/>
</dbReference>
<evidence type="ECO:0000256" key="3">
    <source>
        <dbReference type="ARBA" id="ARBA00022729"/>
    </source>
</evidence>
<organism evidence="6 7">
    <name type="scientific">Desulfovibrio ferrophilus</name>
    <dbReference type="NCBI Taxonomy" id="241368"/>
    <lineage>
        <taxon>Bacteria</taxon>
        <taxon>Pseudomonadati</taxon>
        <taxon>Thermodesulfobacteriota</taxon>
        <taxon>Desulfovibrionia</taxon>
        <taxon>Desulfovibrionales</taxon>
        <taxon>Desulfovibrionaceae</taxon>
        <taxon>Desulfovibrio</taxon>
    </lineage>
</organism>
<comment type="subcellular location">
    <subcellularLocation>
        <location evidence="1">Periplasm</location>
    </subcellularLocation>
</comment>
<protein>
    <submittedName>
        <fullName evidence="6">Extracellular solute-binding protein family 1</fullName>
    </submittedName>
</protein>
<name>A0A2Z6B1A4_9BACT</name>
<evidence type="ECO:0000313" key="6">
    <source>
        <dbReference type="EMBL" id="BBD09245.1"/>
    </source>
</evidence>
<dbReference type="GO" id="GO:0030975">
    <property type="term" value="F:thiamine binding"/>
    <property type="evidence" value="ECO:0007669"/>
    <property type="project" value="TreeGrafter"/>
</dbReference>
<dbReference type="CDD" id="cd13589">
    <property type="entry name" value="PBP2_polyamine_RpCGA009"/>
    <property type="match status" value="1"/>
</dbReference>
<dbReference type="GO" id="GO:0030288">
    <property type="term" value="C:outer membrane-bounded periplasmic space"/>
    <property type="evidence" value="ECO:0007669"/>
    <property type="project" value="TreeGrafter"/>
</dbReference>
<dbReference type="InterPro" id="IPR001188">
    <property type="entry name" value="Sperm_putr-bd"/>
</dbReference>
<evidence type="ECO:0000256" key="4">
    <source>
        <dbReference type="ARBA" id="ARBA00022764"/>
    </source>
</evidence>
<dbReference type="GO" id="GO:0015888">
    <property type="term" value="P:thiamine transport"/>
    <property type="evidence" value="ECO:0007669"/>
    <property type="project" value="TreeGrafter"/>
</dbReference>
<dbReference type="Proteomes" id="UP000269883">
    <property type="component" value="Chromosome"/>
</dbReference>
<dbReference type="RefSeq" id="WP_126380047.1">
    <property type="nucleotide sequence ID" value="NZ_AP017378.1"/>
</dbReference>
<accession>A0A2Z6B1A4</accession>
<dbReference type="InterPro" id="IPR006059">
    <property type="entry name" value="SBP"/>
</dbReference>
<dbReference type="GO" id="GO:0030976">
    <property type="term" value="F:thiamine pyrophosphate binding"/>
    <property type="evidence" value="ECO:0007669"/>
    <property type="project" value="TreeGrafter"/>
</dbReference>
<keyword evidence="7" id="KW-1185">Reference proteome</keyword>
<dbReference type="Gene3D" id="3.40.190.10">
    <property type="entry name" value="Periplasmic binding protein-like II"/>
    <property type="match status" value="2"/>
</dbReference>
<dbReference type="AlphaFoldDB" id="A0A2Z6B1A4"/>
<proteinExistence type="predicted"/>
<evidence type="ECO:0000256" key="1">
    <source>
        <dbReference type="ARBA" id="ARBA00004418"/>
    </source>
</evidence>
<keyword evidence="4" id="KW-0574">Periplasm</keyword>
<dbReference type="GO" id="GO:0019808">
    <property type="term" value="F:polyamine binding"/>
    <property type="evidence" value="ECO:0007669"/>
    <property type="project" value="InterPro"/>
</dbReference>
<dbReference type="GO" id="GO:0015846">
    <property type="term" value="P:polyamine transport"/>
    <property type="evidence" value="ECO:0007669"/>
    <property type="project" value="InterPro"/>
</dbReference>
<dbReference type="SUPFAM" id="SSF53850">
    <property type="entry name" value="Periplasmic binding protein-like II"/>
    <property type="match status" value="1"/>
</dbReference>
<dbReference type="PRINTS" id="PR00909">
    <property type="entry name" value="SPERMDNBNDNG"/>
</dbReference>
<dbReference type="PANTHER" id="PTHR30006:SF3">
    <property type="entry name" value="THIAMINE-BINDING PERIPLASMIC PROTEIN"/>
    <property type="match status" value="1"/>
</dbReference>
<sequence length="339" mass="37744">MKRVLFAMALCLLAVTTTAQAETITVCSYGGTYNKALEEAFAKPFTAETGIEVVFVSFPNYAKMKAQVQSGNVEWDVVEPSINGYVLGAHDGLFEPLDLSGIPVDDFVKGGIQPYGVSTVYYSHNVAYRTDVWPAGQGPKTWADVWNTKKFPGPRAVKYTAYSNLEAALLADGVPPSEIYPIDVDRAFKKLDELKPHIKVYWKNGAHAQQVMRAHEADTGSFAAGRMLDLAKDGVPVVPEWNGAVVDLDYLVILKGCKHKDAAMKFIKYTTDPKRQAKLAMASYYGPSNLKAYDYIPEDMARQMPSHPDNMKNAVIIDGEWYREHGKEVTARWEAWKMQ</sequence>